<organism evidence="2 3">
    <name type="scientific">Monoraphidium neglectum</name>
    <dbReference type="NCBI Taxonomy" id="145388"/>
    <lineage>
        <taxon>Eukaryota</taxon>
        <taxon>Viridiplantae</taxon>
        <taxon>Chlorophyta</taxon>
        <taxon>core chlorophytes</taxon>
        <taxon>Chlorophyceae</taxon>
        <taxon>CS clade</taxon>
        <taxon>Sphaeropleales</taxon>
        <taxon>Selenastraceae</taxon>
        <taxon>Monoraphidium</taxon>
    </lineage>
</organism>
<dbReference type="Proteomes" id="UP000054498">
    <property type="component" value="Unassembled WGS sequence"/>
</dbReference>
<dbReference type="GeneID" id="25732022"/>
<reference evidence="2 3" key="1">
    <citation type="journal article" date="2013" name="BMC Genomics">
        <title>Reconstruction of the lipid metabolism for the microalga Monoraphidium neglectum from its genome sequence reveals characteristics suitable for biofuel production.</title>
        <authorList>
            <person name="Bogen C."/>
            <person name="Al-Dilaimi A."/>
            <person name="Albersmeier A."/>
            <person name="Wichmann J."/>
            <person name="Grundmann M."/>
            <person name="Rupp O."/>
            <person name="Lauersen K.J."/>
            <person name="Blifernez-Klassen O."/>
            <person name="Kalinowski J."/>
            <person name="Goesmann A."/>
            <person name="Mussgnug J.H."/>
            <person name="Kruse O."/>
        </authorList>
    </citation>
    <scope>NUCLEOTIDE SEQUENCE [LARGE SCALE GENOMIC DNA]</scope>
    <source>
        <strain evidence="2 3">SAG 48.87</strain>
    </source>
</reference>
<dbReference type="EMBL" id="KK104723">
    <property type="protein sequence ID" value="KIY93504.1"/>
    <property type="molecule type" value="Genomic_DNA"/>
</dbReference>
<sequence>MQQHWQGDAVWQRHEPLQHHQDHRVCAPEPAHIDGLAYELQRISICCDDRLRRLEAWQACTDAGADGVSQVLRQFQLQLASLGGRVAAVEQELLTLQSAGACCGAAQPQPPRRVWGGNGATLILEHADGPEPRPGSPGIAPGSDAESGPPHPPRQRWASPTRRQPATLFADGTGGPTMPFQQANGGVAGACGAARSPVRWRSNPSALFASHEDDAFSRLASGGVDAAADTAAGAAAAAAAGLEERQREWEERTREELARQLQEEREERAALQRQHEETASRCGQRGSDGRARGPRSDGGAVQAGAPAARAAGPLTARLVQPAAPPGKPLV</sequence>
<feature type="region of interest" description="Disordered" evidence="1">
    <location>
        <begin position="245"/>
        <end position="330"/>
    </location>
</feature>
<accession>A0A0D2LNY5</accession>
<feature type="region of interest" description="Disordered" evidence="1">
    <location>
        <begin position="124"/>
        <end position="180"/>
    </location>
</feature>
<evidence type="ECO:0000313" key="2">
    <source>
        <dbReference type="EMBL" id="KIY93504.1"/>
    </source>
</evidence>
<feature type="compositionally biased region" description="Basic and acidic residues" evidence="1">
    <location>
        <begin position="245"/>
        <end position="279"/>
    </location>
</feature>
<dbReference type="RefSeq" id="XP_013892524.1">
    <property type="nucleotide sequence ID" value="XM_014037070.1"/>
</dbReference>
<keyword evidence="3" id="KW-1185">Reference proteome</keyword>
<proteinExistence type="predicted"/>
<dbReference type="KEGG" id="mng:MNEG_14458"/>
<evidence type="ECO:0000313" key="3">
    <source>
        <dbReference type="Proteomes" id="UP000054498"/>
    </source>
</evidence>
<dbReference type="OrthoDB" id="10620089at2759"/>
<evidence type="ECO:0000256" key="1">
    <source>
        <dbReference type="SAM" id="MobiDB-lite"/>
    </source>
</evidence>
<name>A0A0D2LNY5_9CHLO</name>
<feature type="compositionally biased region" description="Low complexity" evidence="1">
    <location>
        <begin position="298"/>
        <end position="312"/>
    </location>
</feature>
<gene>
    <name evidence="2" type="ORF">MNEG_14458</name>
</gene>
<protein>
    <submittedName>
        <fullName evidence="2">Uncharacterized protein</fullName>
    </submittedName>
</protein>
<dbReference type="AlphaFoldDB" id="A0A0D2LNY5"/>